<gene>
    <name evidence="1" type="ORF">PCAR00345_LOCUS28660</name>
</gene>
<protein>
    <submittedName>
        <fullName evidence="1">Uncharacterized protein</fullName>
    </submittedName>
</protein>
<dbReference type="AlphaFoldDB" id="A0A7S4BTA6"/>
<name>A0A7S4BTA6_CHRCT</name>
<proteinExistence type="predicted"/>
<reference evidence="1" key="1">
    <citation type="submission" date="2021-01" db="EMBL/GenBank/DDBJ databases">
        <authorList>
            <person name="Corre E."/>
            <person name="Pelletier E."/>
            <person name="Niang G."/>
            <person name="Scheremetjew M."/>
            <person name="Finn R."/>
            <person name="Kale V."/>
            <person name="Holt S."/>
            <person name="Cochrane G."/>
            <person name="Meng A."/>
            <person name="Brown T."/>
            <person name="Cohen L."/>
        </authorList>
    </citation>
    <scope>NUCLEOTIDE SEQUENCE</scope>
    <source>
        <strain evidence="1">CCMP645</strain>
    </source>
</reference>
<dbReference type="EMBL" id="HBIZ01044792">
    <property type="protein sequence ID" value="CAE0776024.1"/>
    <property type="molecule type" value="Transcribed_RNA"/>
</dbReference>
<organism evidence="1">
    <name type="scientific">Chrysotila carterae</name>
    <name type="common">Marine alga</name>
    <name type="synonym">Syracosphaera carterae</name>
    <dbReference type="NCBI Taxonomy" id="13221"/>
    <lineage>
        <taxon>Eukaryota</taxon>
        <taxon>Haptista</taxon>
        <taxon>Haptophyta</taxon>
        <taxon>Prymnesiophyceae</taxon>
        <taxon>Isochrysidales</taxon>
        <taxon>Isochrysidaceae</taxon>
        <taxon>Chrysotila</taxon>
    </lineage>
</organism>
<evidence type="ECO:0000313" key="1">
    <source>
        <dbReference type="EMBL" id="CAE0776024.1"/>
    </source>
</evidence>
<sequence length="432" mass="47510">MRKPPSATRRRRAALRGGGGGGYGARLFMQEAVGRLWDSLSRTHSIWNGKSLVNQCEVDNTAWRTEARMLQQRREVTRAAMCDTQPPCLTELLFTHEFWSGSSETRSRCRSRKYDSDWPTVEPHVNRRKQRPRPRSFWETMRLLPNKTLWLHGDSVQTQLCDAALCSLLRADALPWPALHRPQWLQALELESGLSMRLTQRMPNGAALLCSAFGPHKTEQVDAVLPHVDAVVMNHGLHYHSVAAVGAMLRAALAQLGAWRAGGAGRLALWRETSAQHFAGGAYSAGAARPPPGTPCACVRAPSDASGSSDLNVVSARLEREIAPAHGVVLVPFSNLTRARHDMHRAHFCSYHGQRRVGICCDCTHFCYSPLFWDAAFGGLLLALRQALLQDLRQARQGVHGAPRGLRAVAPAARGSGADAVAGARAREWLAL</sequence>
<accession>A0A7S4BTA6</accession>